<feature type="chain" id="PRO_5043383043" evidence="1">
    <location>
        <begin position="26"/>
        <end position="101"/>
    </location>
</feature>
<comment type="caution">
    <text evidence="2">The sequence shown here is derived from an EMBL/GenBank/DDBJ whole genome shotgun (WGS) entry which is preliminary data.</text>
</comment>
<dbReference type="Proteomes" id="UP001054837">
    <property type="component" value="Unassembled WGS sequence"/>
</dbReference>
<evidence type="ECO:0000313" key="2">
    <source>
        <dbReference type="EMBL" id="GIY03682.1"/>
    </source>
</evidence>
<feature type="signal peptide" evidence="1">
    <location>
        <begin position="1"/>
        <end position="25"/>
    </location>
</feature>
<gene>
    <name evidence="2" type="ORF">CDAR_526821</name>
</gene>
<organism evidence="2 3">
    <name type="scientific">Caerostris darwini</name>
    <dbReference type="NCBI Taxonomy" id="1538125"/>
    <lineage>
        <taxon>Eukaryota</taxon>
        <taxon>Metazoa</taxon>
        <taxon>Ecdysozoa</taxon>
        <taxon>Arthropoda</taxon>
        <taxon>Chelicerata</taxon>
        <taxon>Arachnida</taxon>
        <taxon>Araneae</taxon>
        <taxon>Araneomorphae</taxon>
        <taxon>Entelegynae</taxon>
        <taxon>Araneoidea</taxon>
        <taxon>Araneidae</taxon>
        <taxon>Caerostris</taxon>
    </lineage>
</organism>
<proteinExistence type="predicted"/>
<sequence length="101" mass="11270">MQMFYSRALIIFLVAAVVNIQAVLSLNYDAASSAKADRGGLFKSGRRIPSKNIMSSQQVALRSFTSLYSSDAEWQRWMAARYPGNHSAFLTSCALGIFRHF</sequence>
<protein>
    <submittedName>
        <fullName evidence="2">Uncharacterized protein</fullName>
    </submittedName>
</protein>
<reference evidence="2 3" key="1">
    <citation type="submission" date="2021-06" db="EMBL/GenBank/DDBJ databases">
        <title>Caerostris darwini draft genome.</title>
        <authorList>
            <person name="Kono N."/>
            <person name="Arakawa K."/>
        </authorList>
    </citation>
    <scope>NUCLEOTIDE SEQUENCE [LARGE SCALE GENOMIC DNA]</scope>
</reference>
<evidence type="ECO:0000256" key="1">
    <source>
        <dbReference type="SAM" id="SignalP"/>
    </source>
</evidence>
<keyword evidence="3" id="KW-1185">Reference proteome</keyword>
<name>A0AAV4Q334_9ARAC</name>
<dbReference type="AlphaFoldDB" id="A0AAV4Q334"/>
<keyword evidence="1" id="KW-0732">Signal</keyword>
<evidence type="ECO:0000313" key="3">
    <source>
        <dbReference type="Proteomes" id="UP001054837"/>
    </source>
</evidence>
<accession>A0AAV4Q334</accession>
<dbReference type="EMBL" id="BPLQ01003839">
    <property type="protein sequence ID" value="GIY03682.1"/>
    <property type="molecule type" value="Genomic_DNA"/>
</dbReference>